<evidence type="ECO:0000256" key="5">
    <source>
        <dbReference type="PIRSR" id="PIRSR000350-4"/>
    </source>
</evidence>
<feature type="domain" description="FAD/NAD(P)-binding" evidence="7">
    <location>
        <begin position="3"/>
        <end position="329"/>
    </location>
</feature>
<dbReference type="Pfam" id="PF02852">
    <property type="entry name" value="Pyr_redox_dim"/>
    <property type="match status" value="1"/>
</dbReference>
<dbReference type="PRINTS" id="PR00368">
    <property type="entry name" value="FADPNR"/>
</dbReference>
<dbReference type="RefSeq" id="WP_098511367.1">
    <property type="nucleotide sequence ID" value="NZ_JBIAKZ010000011.1"/>
</dbReference>
<dbReference type="GO" id="GO:0050660">
    <property type="term" value="F:flavin adenine dinucleotide binding"/>
    <property type="evidence" value="ECO:0007669"/>
    <property type="project" value="TreeGrafter"/>
</dbReference>
<dbReference type="Gene3D" id="3.50.50.60">
    <property type="entry name" value="FAD/NAD(P)-binding domain"/>
    <property type="match status" value="2"/>
</dbReference>
<keyword evidence="4" id="KW-0520">NAD</keyword>
<proteinExistence type="inferred from homology"/>
<keyword evidence="4" id="KW-0547">Nucleotide-binding</keyword>
<comment type="similarity">
    <text evidence="1">Belongs to the class-I pyridine nucleotide-disulfide oxidoreductase family.</text>
</comment>
<feature type="binding site" evidence="4">
    <location>
        <position position="314"/>
    </location>
    <ligand>
        <name>FAD</name>
        <dbReference type="ChEBI" id="CHEBI:57692"/>
    </ligand>
</feature>
<evidence type="ECO:0000256" key="1">
    <source>
        <dbReference type="ARBA" id="ARBA00007532"/>
    </source>
</evidence>
<evidence type="ECO:0000313" key="8">
    <source>
        <dbReference type="EMBL" id="PFG47436.1"/>
    </source>
</evidence>
<feature type="binding site" evidence="4">
    <location>
        <position position="273"/>
    </location>
    <ligand>
        <name>NAD(+)</name>
        <dbReference type="ChEBI" id="CHEBI:57540"/>
    </ligand>
</feature>
<dbReference type="Gene3D" id="3.30.390.30">
    <property type="match status" value="1"/>
</dbReference>
<evidence type="ECO:0000256" key="4">
    <source>
        <dbReference type="PIRSR" id="PIRSR000350-3"/>
    </source>
</evidence>
<dbReference type="GO" id="GO:0003955">
    <property type="term" value="F:NAD(P)H dehydrogenase (quinone) activity"/>
    <property type="evidence" value="ECO:0007669"/>
    <property type="project" value="TreeGrafter"/>
</dbReference>
<dbReference type="PANTHER" id="PTHR43014">
    <property type="entry name" value="MERCURIC REDUCTASE"/>
    <property type="match status" value="1"/>
</dbReference>
<dbReference type="InterPro" id="IPR016156">
    <property type="entry name" value="FAD/NAD-linked_Rdtase_dimer_sf"/>
</dbReference>
<dbReference type="InterPro" id="IPR001100">
    <property type="entry name" value="Pyr_nuc-diS_OxRdtase"/>
</dbReference>
<dbReference type="PRINTS" id="PR00411">
    <property type="entry name" value="PNDRDTASEI"/>
</dbReference>
<evidence type="ECO:0000256" key="3">
    <source>
        <dbReference type="ARBA" id="ARBA00022827"/>
    </source>
</evidence>
<evidence type="ECO:0000313" key="9">
    <source>
        <dbReference type="Proteomes" id="UP000243542"/>
    </source>
</evidence>
<feature type="binding site" evidence="4">
    <location>
        <position position="48"/>
    </location>
    <ligand>
        <name>FAD</name>
        <dbReference type="ChEBI" id="CHEBI:57692"/>
    </ligand>
</feature>
<feature type="domain" description="Pyridine nucleotide-disulphide oxidoreductase dimerisation" evidence="6">
    <location>
        <begin position="350"/>
        <end position="457"/>
    </location>
</feature>
<organism evidence="8 9">
    <name type="scientific">Amycolatopsis sulphurea</name>
    <dbReference type="NCBI Taxonomy" id="76022"/>
    <lineage>
        <taxon>Bacteria</taxon>
        <taxon>Bacillati</taxon>
        <taxon>Actinomycetota</taxon>
        <taxon>Actinomycetes</taxon>
        <taxon>Pseudonocardiales</taxon>
        <taxon>Pseudonocardiaceae</taxon>
        <taxon>Amycolatopsis</taxon>
    </lineage>
</organism>
<comment type="cofactor">
    <cofactor evidence="4">
        <name>FAD</name>
        <dbReference type="ChEBI" id="CHEBI:57692"/>
    </cofactor>
    <text evidence="4">Binds 1 FAD per subunit.</text>
</comment>
<sequence>MSRIVIMGGGPAGYEAALVAAQHGADVTIVERDGLGGACVLYDCVPSKTFIASSGALAKMHDLGELGINTDLADTAVDLPTVHGRVKGLALAQSADIRARVQREGVRVINGEARFCDDEPGLATHKVSVTHAADGTVEALNADVVLISTGATPRVLPGAVPDGERILDWRQLYDLTDLPEHLAVIGSGVTGAEFASAYTEMGVKVTVVSSRDRVLPHEDADAAAVLEEVFSQRGTTVAKRARAERVERTEKGVAVHLADGRVIEASHALMTVGSVPNTKDIGLERVGIEPGPGGFITVDRVSRTSVPGVYAAGDCTGVLMLASVASMQGRIAMWHALGEGVAPIKLKTVAANVFTHPEIATVGISQQAIDSGEVPARTIMLPLATNARAKMEGLRRGFVKLFCRPATGVVVGGVVVAPTASELILPIALAVQNQLTVDHLALTFSVYPSLSGSITEAGRQLMRHDDLD</sequence>
<gene>
    <name evidence="8" type="ORF">ATK36_2479</name>
</gene>
<dbReference type="PANTHER" id="PTHR43014:SF1">
    <property type="entry name" value="NAD(P)H DEHYDROGENASE (QUINONE)"/>
    <property type="match status" value="1"/>
</dbReference>
<accession>A0A2A9F9G9</accession>
<dbReference type="Pfam" id="PF07992">
    <property type="entry name" value="Pyr_redox_2"/>
    <property type="match status" value="1"/>
</dbReference>
<dbReference type="SUPFAM" id="SSF55424">
    <property type="entry name" value="FAD/NAD-linked reductases, dimerisation (C-terminal) domain"/>
    <property type="match status" value="1"/>
</dbReference>
<evidence type="ECO:0000256" key="2">
    <source>
        <dbReference type="ARBA" id="ARBA00022630"/>
    </source>
</evidence>
<dbReference type="PIRSF" id="PIRSF000350">
    <property type="entry name" value="Mercury_reductase_MerA"/>
    <property type="match status" value="1"/>
</dbReference>
<evidence type="ECO:0000259" key="6">
    <source>
        <dbReference type="Pfam" id="PF02852"/>
    </source>
</evidence>
<dbReference type="InterPro" id="IPR004099">
    <property type="entry name" value="Pyr_nucl-diS_OxRdtase_dimer"/>
</dbReference>
<dbReference type="AlphaFoldDB" id="A0A2A9F9G9"/>
<dbReference type="SUPFAM" id="SSF51905">
    <property type="entry name" value="FAD/NAD(P)-binding domain"/>
    <property type="match status" value="1"/>
</dbReference>
<keyword evidence="9" id="KW-1185">Reference proteome</keyword>
<feature type="disulfide bond" description="Redox-active" evidence="5">
    <location>
        <begin position="39"/>
        <end position="44"/>
    </location>
</feature>
<keyword evidence="3 4" id="KW-0274">FAD</keyword>
<reference evidence="8 9" key="1">
    <citation type="submission" date="2017-10" db="EMBL/GenBank/DDBJ databases">
        <title>Sequencing the genomes of 1000 actinobacteria strains.</title>
        <authorList>
            <person name="Klenk H.-P."/>
        </authorList>
    </citation>
    <scope>NUCLEOTIDE SEQUENCE [LARGE SCALE GENOMIC DNA]</scope>
    <source>
        <strain evidence="8 9">DSM 46092</strain>
    </source>
</reference>
<keyword evidence="2" id="KW-0285">Flavoprotein</keyword>
<feature type="binding site" evidence="4">
    <location>
        <begin position="186"/>
        <end position="193"/>
    </location>
    <ligand>
        <name>NAD(+)</name>
        <dbReference type="ChEBI" id="CHEBI:57540"/>
    </ligand>
</feature>
<dbReference type="NCBIfam" id="NF005883">
    <property type="entry name" value="PRK07845.1"/>
    <property type="match status" value="1"/>
</dbReference>
<evidence type="ECO:0000259" key="7">
    <source>
        <dbReference type="Pfam" id="PF07992"/>
    </source>
</evidence>
<dbReference type="InterPro" id="IPR036188">
    <property type="entry name" value="FAD/NAD-bd_sf"/>
</dbReference>
<protein>
    <submittedName>
        <fullName evidence="8">Dihydrolipoamide dehydrogenase</fullName>
    </submittedName>
</protein>
<dbReference type="Proteomes" id="UP000243542">
    <property type="component" value="Unassembled WGS sequence"/>
</dbReference>
<dbReference type="InterPro" id="IPR023753">
    <property type="entry name" value="FAD/NAD-binding_dom"/>
</dbReference>
<dbReference type="EMBL" id="PDJK01000002">
    <property type="protein sequence ID" value="PFG47436.1"/>
    <property type="molecule type" value="Genomic_DNA"/>
</dbReference>
<name>A0A2A9F9G9_9PSEU</name>
<comment type="caution">
    <text evidence="8">The sequence shown here is derived from an EMBL/GenBank/DDBJ whole genome shotgun (WGS) entry which is preliminary data.</text>
</comment>